<dbReference type="GO" id="GO:0003677">
    <property type="term" value="F:DNA binding"/>
    <property type="evidence" value="ECO:0007669"/>
    <property type="project" value="UniProtKB-KW"/>
</dbReference>
<evidence type="ECO:0000256" key="1">
    <source>
        <dbReference type="ARBA" id="ARBA00023125"/>
    </source>
</evidence>
<sequence length="182" mass="19186">MDAGRNGKVGLTNNTVECALFVMALAKLTGATRLIAKLDRLSRNGAFLMTLRDTGIAFVACDMPNANSFIIGIMALVAQHEREAISARTKAALAAVKARGVYVGRRKGEVPPMRAEVMAMGQDAPVRKADAFAASLLPIVIEVRGRALPLRAIAADLTVTGIMTARGGAWTATAVRNLLARA</sequence>
<dbReference type="GO" id="GO:0000150">
    <property type="term" value="F:DNA strand exchange activity"/>
    <property type="evidence" value="ECO:0007669"/>
    <property type="project" value="InterPro"/>
</dbReference>
<dbReference type="InterPro" id="IPR036162">
    <property type="entry name" value="Resolvase-like_N_sf"/>
</dbReference>
<dbReference type="PANTHER" id="PTHR30461">
    <property type="entry name" value="DNA-INVERTASE FROM LAMBDOID PROPHAGE"/>
    <property type="match status" value="1"/>
</dbReference>
<dbReference type="SUPFAM" id="SSF53041">
    <property type="entry name" value="Resolvase-like"/>
    <property type="match status" value="1"/>
</dbReference>
<dbReference type="InterPro" id="IPR050639">
    <property type="entry name" value="SSR_resolvase"/>
</dbReference>
<protein>
    <submittedName>
        <fullName evidence="4">Recombinase family protein</fullName>
    </submittedName>
</protein>
<dbReference type="RefSeq" id="WP_171835770.1">
    <property type="nucleotide sequence ID" value="NZ_CP053708.1"/>
</dbReference>
<evidence type="ECO:0000313" key="4">
    <source>
        <dbReference type="EMBL" id="QKE91825.1"/>
    </source>
</evidence>
<dbReference type="AlphaFoldDB" id="A0A6M8HUF0"/>
<dbReference type="Gene3D" id="3.40.50.1390">
    <property type="entry name" value="Resolvase, N-terminal catalytic domain"/>
    <property type="match status" value="1"/>
</dbReference>
<gene>
    <name evidence="4" type="ORF">HN018_18890</name>
</gene>
<evidence type="ECO:0000313" key="5">
    <source>
        <dbReference type="Proteomes" id="UP000500767"/>
    </source>
</evidence>
<name>A0A6M8HUF0_9PROT</name>
<dbReference type="InterPro" id="IPR006119">
    <property type="entry name" value="Resolv_N"/>
</dbReference>
<keyword evidence="5" id="KW-1185">Reference proteome</keyword>
<evidence type="ECO:0000259" key="3">
    <source>
        <dbReference type="Pfam" id="PF00239"/>
    </source>
</evidence>
<organism evidence="4 5">
    <name type="scientific">Lichenicola cladoniae</name>
    <dbReference type="NCBI Taxonomy" id="1484109"/>
    <lineage>
        <taxon>Bacteria</taxon>
        <taxon>Pseudomonadati</taxon>
        <taxon>Pseudomonadota</taxon>
        <taxon>Alphaproteobacteria</taxon>
        <taxon>Acetobacterales</taxon>
        <taxon>Acetobacteraceae</taxon>
        <taxon>Lichenicola</taxon>
    </lineage>
</organism>
<dbReference type="EMBL" id="CP053708">
    <property type="protein sequence ID" value="QKE91825.1"/>
    <property type="molecule type" value="Genomic_DNA"/>
</dbReference>
<reference evidence="4 5" key="1">
    <citation type="journal article" date="2014" name="World J. Microbiol. Biotechnol.">
        <title>Biodiversity and physiological characteristics of Antarctic and Arctic lichens-associated bacteria.</title>
        <authorList>
            <person name="Lee Y.M."/>
            <person name="Kim E.H."/>
            <person name="Lee H.K."/>
            <person name="Hong S.G."/>
        </authorList>
    </citation>
    <scope>NUCLEOTIDE SEQUENCE [LARGE SCALE GENOMIC DNA]</scope>
    <source>
        <strain evidence="4 5">PAMC 26569</strain>
    </source>
</reference>
<feature type="domain" description="Resolvase/invertase-type recombinase catalytic" evidence="3">
    <location>
        <begin position="30"/>
        <end position="102"/>
    </location>
</feature>
<evidence type="ECO:0000256" key="2">
    <source>
        <dbReference type="ARBA" id="ARBA00023172"/>
    </source>
</evidence>
<dbReference type="KEGG" id="lck:HN018_18890"/>
<accession>A0A6M8HUF0</accession>
<keyword evidence="1" id="KW-0238">DNA-binding</keyword>
<dbReference type="PANTHER" id="PTHR30461:SF2">
    <property type="entry name" value="SERINE RECOMBINASE PINE-RELATED"/>
    <property type="match status" value="1"/>
</dbReference>
<keyword evidence="2" id="KW-0233">DNA recombination</keyword>
<dbReference type="Pfam" id="PF00239">
    <property type="entry name" value="Resolvase"/>
    <property type="match status" value="1"/>
</dbReference>
<dbReference type="Proteomes" id="UP000500767">
    <property type="component" value="Chromosome"/>
</dbReference>
<proteinExistence type="predicted"/>